<dbReference type="EMBL" id="FXAG01000018">
    <property type="protein sequence ID" value="SMF40220.1"/>
    <property type="molecule type" value="Genomic_DNA"/>
</dbReference>
<sequence>MKAVLNKTMVVPHYVTQFQCAGPACPDSCCAGWRITFDKETFLRYKNSPDPVLKPLFDQYLKRNRQETSPAMYGQILLEGEQQRCGLLTDGGLCQVHARLGEAALSNTCYIYPRHVRQFAGQYEQALTLSCPAAARLALLSPDAFDFVAADFETRKDTLVIVGAKYGFDAVTMDEVRVLMMQLLRTEGISVAERLAVIGLFCEQLDMLIRERRHAELPAQIVSFIQMVESGAVLEGVGALPRNEALQAQIFVLFFAGVRSERYSPWQQEVFETIVRGLGSDANGQAAQETLIAQYQSGRALLNTVEGLEDKLERYLLNEAARELFPWSSTSPYRHYVQLVVHFGIVRLMLAAYAAAHDRALAPDEVVRVVQVFCRAYQHNATFMANVQHILSRSEWNTLDKLYALLK</sequence>
<proteinExistence type="predicted"/>
<keyword evidence="1" id="KW-0489">Methyltransferase</keyword>
<dbReference type="GO" id="GO:0008168">
    <property type="term" value="F:methyltransferase activity"/>
    <property type="evidence" value="ECO:0007669"/>
    <property type="project" value="UniProtKB-KW"/>
</dbReference>
<dbReference type="RefSeq" id="WP_143477842.1">
    <property type="nucleotide sequence ID" value="NZ_FXAG01000018.1"/>
</dbReference>
<dbReference type="AlphaFoldDB" id="A0A1Y6C3Q3"/>
<keyword evidence="2" id="KW-1185">Reference proteome</keyword>
<reference evidence="2" key="1">
    <citation type="submission" date="2017-04" db="EMBL/GenBank/DDBJ databases">
        <authorList>
            <person name="Varghese N."/>
            <person name="Submissions S."/>
        </authorList>
    </citation>
    <scope>NUCLEOTIDE SEQUENCE [LARGE SCALE GENOMIC DNA]</scope>
    <source>
        <strain evidence="2">DSM 22618</strain>
    </source>
</reference>
<organism evidence="1 2">
    <name type="scientific">Pseudogulbenkiania subflava DSM 22618</name>
    <dbReference type="NCBI Taxonomy" id="1123014"/>
    <lineage>
        <taxon>Bacteria</taxon>
        <taxon>Pseudomonadati</taxon>
        <taxon>Pseudomonadota</taxon>
        <taxon>Betaproteobacteria</taxon>
        <taxon>Neisseriales</taxon>
        <taxon>Chromobacteriaceae</taxon>
        <taxon>Pseudogulbenkiania</taxon>
    </lineage>
</organism>
<evidence type="ECO:0000313" key="1">
    <source>
        <dbReference type="EMBL" id="SMF40220.1"/>
    </source>
</evidence>
<evidence type="ECO:0000313" key="2">
    <source>
        <dbReference type="Proteomes" id="UP000192920"/>
    </source>
</evidence>
<dbReference type="NCBIfam" id="NF038110">
    <property type="entry name" value="Lys_methyl_FliB"/>
    <property type="match status" value="1"/>
</dbReference>
<dbReference type="Proteomes" id="UP000192920">
    <property type="component" value="Unassembled WGS sequence"/>
</dbReference>
<protein>
    <submittedName>
        <fullName evidence="1">Lysine-N-methylase</fullName>
    </submittedName>
</protein>
<gene>
    <name evidence="1" type="ORF">SAMN02745746_03028</name>
</gene>
<keyword evidence="1" id="KW-0808">Transferase</keyword>
<dbReference type="STRING" id="1123014.SAMN02745746_03028"/>
<dbReference type="GO" id="GO:0032259">
    <property type="term" value="P:methylation"/>
    <property type="evidence" value="ECO:0007669"/>
    <property type="project" value="UniProtKB-KW"/>
</dbReference>
<accession>A0A1Y6C3Q3</accession>
<name>A0A1Y6C3Q3_9NEIS</name>